<feature type="compositionally biased region" description="Polar residues" evidence="1">
    <location>
        <begin position="1"/>
        <end position="17"/>
    </location>
</feature>
<evidence type="ECO:0000313" key="3">
    <source>
        <dbReference type="EMBL" id="KJA21389.1"/>
    </source>
</evidence>
<gene>
    <name evidence="3" type="ORF">HYPSUDRAFT_67735</name>
</gene>
<keyword evidence="2" id="KW-0812">Transmembrane</keyword>
<feature type="transmembrane region" description="Helical" evidence="2">
    <location>
        <begin position="98"/>
        <end position="116"/>
    </location>
</feature>
<feature type="region of interest" description="Disordered" evidence="1">
    <location>
        <begin position="1"/>
        <end position="38"/>
    </location>
</feature>
<proteinExistence type="predicted"/>
<protein>
    <submittedName>
        <fullName evidence="3">Uncharacterized protein</fullName>
    </submittedName>
</protein>
<sequence>MAMATNNLRQTNNSPTWSSSSSLTPVQRPQQQVQPQPMTAPEQYWATRALRAEALLEAHLTHKKEVQTVGEAHDVRREREIGALAKEYKEKHASLEGLLHFLFVLISILVLVIIYLTTHFTRHSLLMQDKQQERWWSAIGASHFTIPVLSPFTSVIEQETSAIGVRVIGTLAAITACLAYFAFRHWLAKQPKSPATASTSSVTNTAMATISRAII</sequence>
<accession>A0A0D2NRI3</accession>
<dbReference type="OrthoDB" id="3265172at2759"/>
<keyword evidence="4" id="KW-1185">Reference proteome</keyword>
<dbReference type="Proteomes" id="UP000054270">
    <property type="component" value="Unassembled WGS sequence"/>
</dbReference>
<reference evidence="4" key="1">
    <citation type="submission" date="2014-04" db="EMBL/GenBank/DDBJ databases">
        <title>Evolutionary Origins and Diversification of the Mycorrhizal Mutualists.</title>
        <authorList>
            <consortium name="DOE Joint Genome Institute"/>
            <consortium name="Mycorrhizal Genomics Consortium"/>
            <person name="Kohler A."/>
            <person name="Kuo A."/>
            <person name="Nagy L.G."/>
            <person name="Floudas D."/>
            <person name="Copeland A."/>
            <person name="Barry K.W."/>
            <person name="Cichocki N."/>
            <person name="Veneault-Fourrey C."/>
            <person name="LaButti K."/>
            <person name="Lindquist E.A."/>
            <person name="Lipzen A."/>
            <person name="Lundell T."/>
            <person name="Morin E."/>
            <person name="Murat C."/>
            <person name="Riley R."/>
            <person name="Ohm R."/>
            <person name="Sun H."/>
            <person name="Tunlid A."/>
            <person name="Henrissat B."/>
            <person name="Grigoriev I.V."/>
            <person name="Hibbett D.S."/>
            <person name="Martin F."/>
        </authorList>
    </citation>
    <scope>NUCLEOTIDE SEQUENCE [LARGE SCALE GENOMIC DNA]</scope>
    <source>
        <strain evidence="4">FD-334 SS-4</strain>
    </source>
</reference>
<evidence type="ECO:0000313" key="4">
    <source>
        <dbReference type="Proteomes" id="UP000054270"/>
    </source>
</evidence>
<evidence type="ECO:0000256" key="2">
    <source>
        <dbReference type="SAM" id="Phobius"/>
    </source>
</evidence>
<evidence type="ECO:0000256" key="1">
    <source>
        <dbReference type="SAM" id="MobiDB-lite"/>
    </source>
</evidence>
<dbReference type="OMA" id="AYACFRY"/>
<name>A0A0D2NRI3_HYPSF</name>
<organism evidence="3 4">
    <name type="scientific">Hypholoma sublateritium (strain FD-334 SS-4)</name>
    <dbReference type="NCBI Taxonomy" id="945553"/>
    <lineage>
        <taxon>Eukaryota</taxon>
        <taxon>Fungi</taxon>
        <taxon>Dikarya</taxon>
        <taxon>Basidiomycota</taxon>
        <taxon>Agaricomycotina</taxon>
        <taxon>Agaricomycetes</taxon>
        <taxon>Agaricomycetidae</taxon>
        <taxon>Agaricales</taxon>
        <taxon>Agaricineae</taxon>
        <taxon>Strophariaceae</taxon>
        <taxon>Hypholoma</taxon>
    </lineage>
</organism>
<dbReference type="EMBL" id="KN817558">
    <property type="protein sequence ID" value="KJA21389.1"/>
    <property type="molecule type" value="Genomic_DNA"/>
</dbReference>
<keyword evidence="2" id="KW-1133">Transmembrane helix</keyword>
<feature type="compositionally biased region" description="Low complexity" evidence="1">
    <location>
        <begin position="18"/>
        <end position="37"/>
    </location>
</feature>
<dbReference type="AlphaFoldDB" id="A0A0D2NRI3"/>
<keyword evidence="2" id="KW-0472">Membrane</keyword>
<feature type="transmembrane region" description="Helical" evidence="2">
    <location>
        <begin position="162"/>
        <end position="183"/>
    </location>
</feature>
<dbReference type="STRING" id="945553.A0A0D2NRI3"/>